<feature type="transmembrane region" description="Helical" evidence="6">
    <location>
        <begin position="39"/>
        <end position="59"/>
    </location>
</feature>
<dbReference type="SUPFAM" id="SSF103481">
    <property type="entry name" value="Multidrug resistance efflux transporter EmrE"/>
    <property type="match status" value="1"/>
</dbReference>
<dbReference type="EMBL" id="GBEZ01020595">
    <property type="protein sequence ID" value="JAC66088.1"/>
    <property type="molecule type" value="Transcribed_RNA"/>
</dbReference>
<dbReference type="AlphaFoldDB" id="A0A061R2A2"/>
<keyword evidence="4 6" id="KW-1133">Transmembrane helix</keyword>
<feature type="transmembrane region" description="Helical" evidence="6">
    <location>
        <begin position="131"/>
        <end position="147"/>
    </location>
</feature>
<evidence type="ECO:0000256" key="6">
    <source>
        <dbReference type="SAM" id="Phobius"/>
    </source>
</evidence>
<keyword evidence="3 6" id="KW-0812">Transmembrane</keyword>
<keyword evidence="5 6" id="KW-0472">Membrane</keyword>
<feature type="transmembrane region" description="Helical" evidence="6">
    <location>
        <begin position="265"/>
        <end position="285"/>
    </location>
</feature>
<feature type="transmembrane region" description="Helical" evidence="6">
    <location>
        <begin position="200"/>
        <end position="216"/>
    </location>
</feature>
<comment type="similarity">
    <text evidence="2">Belongs to the nucleotide-sugar transporter family. CMP-Sialate:CMP antiporter (TC 2.A.7.12) subfamily.</text>
</comment>
<evidence type="ECO:0000256" key="7">
    <source>
        <dbReference type="SAM" id="SignalP"/>
    </source>
</evidence>
<feature type="transmembrane region" description="Helical" evidence="6">
    <location>
        <begin position="79"/>
        <end position="98"/>
    </location>
</feature>
<dbReference type="Pfam" id="PF04142">
    <property type="entry name" value="Nuc_sug_transp"/>
    <property type="match status" value="1"/>
</dbReference>
<dbReference type="PANTHER" id="PTHR10231">
    <property type="entry name" value="NUCLEOTIDE-SUGAR TRANSMEMBRANE TRANSPORTER"/>
    <property type="match status" value="1"/>
</dbReference>
<evidence type="ECO:0000256" key="1">
    <source>
        <dbReference type="ARBA" id="ARBA00004141"/>
    </source>
</evidence>
<name>A0A061R2A2_9CHLO</name>
<sequence length="331" mass="37072">MVSKGTQTLIFAVVLTLATSSQGIFTTASKVDGKYLYNFATVPLLAEAVKLTVSFYFLLRLKWCGETVKMTRNWKTWALFPVPSIIYVIHNNVQFYMLKYVNPSTYQILGNLKIITTGLLFRLLLGRRLTVLQWIALVLLMVGATTSQVQTDCGGAEATFSAPLEGYLFGLFSAFLSALAAVYTEWVMKKNDDCLYWQNIQLYTFGVIFNAVKLTLDDINVSFSNGLWVDKVFVNYNTATYFVVANLAFSGLLVSWIMKFADSIVKVYSTSMAMLVTMLFSVWLFHLRPSLQLVLGIFCASSSLQLYYMRPSDLAISSSKGHQSGILPTRA</sequence>
<dbReference type="NCBIfam" id="TIGR00803">
    <property type="entry name" value="nst"/>
    <property type="match status" value="1"/>
</dbReference>
<proteinExistence type="inferred from homology"/>
<feature type="transmembrane region" description="Helical" evidence="6">
    <location>
        <begin position="167"/>
        <end position="188"/>
    </location>
</feature>
<feature type="transmembrane region" description="Helical" evidence="6">
    <location>
        <begin position="236"/>
        <end position="258"/>
    </location>
</feature>
<evidence type="ECO:0000313" key="9">
    <source>
        <dbReference type="EMBL" id="JAC71823.1"/>
    </source>
</evidence>
<evidence type="ECO:0000256" key="2">
    <source>
        <dbReference type="ARBA" id="ARBA00006447"/>
    </source>
</evidence>
<dbReference type="GO" id="GO:0000139">
    <property type="term" value="C:Golgi membrane"/>
    <property type="evidence" value="ECO:0007669"/>
    <property type="project" value="InterPro"/>
</dbReference>
<evidence type="ECO:0000313" key="8">
    <source>
        <dbReference type="EMBL" id="JAC66088.1"/>
    </source>
</evidence>
<accession>A0A061R2A2</accession>
<evidence type="ECO:0000256" key="5">
    <source>
        <dbReference type="ARBA" id="ARBA00023136"/>
    </source>
</evidence>
<evidence type="ECO:0000256" key="4">
    <source>
        <dbReference type="ARBA" id="ARBA00022989"/>
    </source>
</evidence>
<keyword evidence="7" id="KW-0732">Signal</keyword>
<protein>
    <submittedName>
        <fullName evidence="8">Cmp-sialic acid transporter 1-like</fullName>
    </submittedName>
</protein>
<organism evidence="8">
    <name type="scientific">Tetraselmis sp. GSL018</name>
    <dbReference type="NCBI Taxonomy" id="582737"/>
    <lineage>
        <taxon>Eukaryota</taxon>
        <taxon>Viridiplantae</taxon>
        <taxon>Chlorophyta</taxon>
        <taxon>core chlorophytes</taxon>
        <taxon>Chlorodendrophyceae</taxon>
        <taxon>Chlorodendrales</taxon>
        <taxon>Chlorodendraceae</taxon>
        <taxon>Tetraselmis</taxon>
    </lineage>
</organism>
<gene>
    <name evidence="9" type="ORF">TSPGSL018_1081</name>
    <name evidence="8" type="ORF">TSPGSL018_14507</name>
</gene>
<dbReference type="GO" id="GO:0015165">
    <property type="term" value="F:pyrimidine nucleotide-sugar transmembrane transporter activity"/>
    <property type="evidence" value="ECO:0007669"/>
    <property type="project" value="InterPro"/>
</dbReference>
<dbReference type="PIRSF" id="PIRSF005799">
    <property type="entry name" value="UDP-gal_transpt"/>
    <property type="match status" value="1"/>
</dbReference>
<evidence type="ECO:0000256" key="3">
    <source>
        <dbReference type="ARBA" id="ARBA00022692"/>
    </source>
</evidence>
<feature type="transmembrane region" description="Helical" evidence="6">
    <location>
        <begin position="104"/>
        <end position="124"/>
    </location>
</feature>
<dbReference type="EMBL" id="GBEZ01014238">
    <property type="protein sequence ID" value="JAC71823.1"/>
    <property type="molecule type" value="Transcribed_RNA"/>
</dbReference>
<comment type="subcellular location">
    <subcellularLocation>
        <location evidence="1">Membrane</location>
        <topology evidence="1">Multi-pass membrane protein</topology>
    </subcellularLocation>
</comment>
<dbReference type="InterPro" id="IPR007271">
    <property type="entry name" value="Nuc_sug_transpt"/>
</dbReference>
<dbReference type="InterPro" id="IPR037185">
    <property type="entry name" value="EmrE-like"/>
</dbReference>
<reference evidence="8" key="1">
    <citation type="submission" date="2014-05" db="EMBL/GenBank/DDBJ databases">
        <title>The transcriptome of the halophilic microalga Tetraselmis sp. GSL018 isolated from the Great Salt Lake, Utah.</title>
        <authorList>
            <person name="Jinkerson R.E."/>
            <person name="D'Adamo S."/>
            <person name="Posewitz M.C."/>
        </authorList>
    </citation>
    <scope>NUCLEOTIDE SEQUENCE</scope>
    <source>
        <strain evidence="8">GSL018</strain>
    </source>
</reference>
<feature type="chain" id="PRO_5007370645" evidence="7">
    <location>
        <begin position="24"/>
        <end position="331"/>
    </location>
</feature>
<feature type="signal peptide" evidence="7">
    <location>
        <begin position="1"/>
        <end position="23"/>
    </location>
</feature>